<dbReference type="EMBL" id="BSXN01000371">
    <property type="protein sequence ID" value="GME68287.1"/>
    <property type="molecule type" value="Genomic_DNA"/>
</dbReference>
<feature type="compositionally biased region" description="Basic and acidic residues" evidence="1">
    <location>
        <begin position="115"/>
        <end position="135"/>
    </location>
</feature>
<reference evidence="2" key="1">
    <citation type="submission" date="2023-04" db="EMBL/GenBank/DDBJ databases">
        <title>Candida boidinii NBRC 10035.</title>
        <authorList>
            <person name="Ichikawa N."/>
            <person name="Sato H."/>
            <person name="Tonouchi N."/>
        </authorList>
    </citation>
    <scope>NUCLEOTIDE SEQUENCE</scope>
    <source>
        <strain evidence="2">NBRC 10035</strain>
    </source>
</reference>
<feature type="compositionally biased region" description="Polar residues" evidence="1">
    <location>
        <begin position="100"/>
        <end position="114"/>
    </location>
</feature>
<evidence type="ECO:0000256" key="1">
    <source>
        <dbReference type="SAM" id="MobiDB-lite"/>
    </source>
</evidence>
<organism evidence="2 3">
    <name type="scientific">Candida boidinii</name>
    <name type="common">Yeast</name>
    <dbReference type="NCBI Taxonomy" id="5477"/>
    <lineage>
        <taxon>Eukaryota</taxon>
        <taxon>Fungi</taxon>
        <taxon>Dikarya</taxon>
        <taxon>Ascomycota</taxon>
        <taxon>Saccharomycotina</taxon>
        <taxon>Pichiomycetes</taxon>
        <taxon>Pichiales</taxon>
        <taxon>Pichiaceae</taxon>
        <taxon>Ogataea</taxon>
        <taxon>Ogataea/Candida clade</taxon>
    </lineage>
</organism>
<feature type="region of interest" description="Disordered" evidence="1">
    <location>
        <begin position="306"/>
        <end position="400"/>
    </location>
</feature>
<proteinExistence type="predicted"/>
<keyword evidence="3" id="KW-1185">Reference proteome</keyword>
<feature type="region of interest" description="Disordered" evidence="1">
    <location>
        <begin position="86"/>
        <end position="135"/>
    </location>
</feature>
<gene>
    <name evidence="2" type="ORF">Cboi02_000154300</name>
</gene>
<dbReference type="AlphaFoldDB" id="A0A9W6SW60"/>
<comment type="caution">
    <text evidence="2">The sequence shown here is derived from an EMBL/GenBank/DDBJ whole genome shotgun (WGS) entry which is preliminary data.</text>
</comment>
<name>A0A9W6SW60_CANBO</name>
<sequence>MTSRVVNGSPGYGEVSHIKLLQDPFVDTNNNNKNSKNNLFGESESKHIDTKENKIDDNNNNKNNIIVNYADKNEACDSFKDTCDDTSSSYHCSPIDSENKSNVDIGNKQVSSPKSESHPRESKEHRSLYSDEHSRPASEWIRDIKNFQVYKIFGDIVDVIDTPTGQTTLCPTSSSNNSFGFSDSNKNKNISENKDITKTIRETSDPIDKIEILKNDGLGDDKYNLLPLVSPVMQTNPLSDDDSILVSDTDSEVSKIRRCGATRFLKIKPQTLENVNYVSDDCEDDFNKTPTDSPIRTPICSPIKQYYDSSDNESEIGQGQIKGKTNYKNSPRPRFLKSCLSPTSSPIRNRSPAKTIPKDVDSEFCDSDSDSDSNSKSDTKILEPSKETDLNTVPHEDDDEEEIDQQEKILGKIKLMKVTNEEIDIAILEEISKDSENVSPVDVYNNLCDKYRLKQIKNYNKSIQFEGFQKPKPEFSLVPKTTKPIKPVIRDGLRLNFKEYRHNDNFFKPTNKKLQKVRFNEIVRVRI</sequence>
<feature type="compositionally biased region" description="Basic and acidic residues" evidence="1">
    <location>
        <begin position="373"/>
        <end position="389"/>
    </location>
</feature>
<evidence type="ECO:0000313" key="2">
    <source>
        <dbReference type="EMBL" id="GME68287.1"/>
    </source>
</evidence>
<protein>
    <submittedName>
        <fullName evidence="2">Unnamed protein product</fullName>
    </submittedName>
</protein>
<accession>A0A9W6SW60</accession>
<feature type="compositionally biased region" description="Acidic residues" evidence="1">
    <location>
        <begin position="362"/>
        <end position="371"/>
    </location>
</feature>
<dbReference type="Proteomes" id="UP001165120">
    <property type="component" value="Unassembled WGS sequence"/>
</dbReference>
<feature type="region of interest" description="Disordered" evidence="1">
    <location>
        <begin position="26"/>
        <end position="45"/>
    </location>
</feature>
<evidence type="ECO:0000313" key="3">
    <source>
        <dbReference type="Proteomes" id="UP001165120"/>
    </source>
</evidence>
<feature type="compositionally biased region" description="Low complexity" evidence="1">
    <location>
        <begin position="29"/>
        <end position="38"/>
    </location>
</feature>